<dbReference type="AlphaFoldDB" id="A0A0A2LWI6"/>
<sequence>MKVAIIGATGFVGTALVTEFANRNITVTAIARNPKEEDSANITNVKANVLDVDALAEVLKGHDAVVSAFNPGWTNPNIYNDFIAGAKAIQEAVKKSGVKRFITIGGAGSLFVAPGLQAVDGPDFPAEIKPGATAARDYLNILKEEKELDWAFFSPAFEMHQGTKTGRTGHYRLGLENPVFNDENRSILSVEDLAVVIADEVENPKHHQVRFTAGY</sequence>
<dbReference type="GO" id="GO:0016646">
    <property type="term" value="F:oxidoreductase activity, acting on the CH-NH group of donors, NAD or NADP as acceptor"/>
    <property type="evidence" value="ECO:0007669"/>
    <property type="project" value="TreeGrafter"/>
</dbReference>
<dbReference type="InterPro" id="IPR051606">
    <property type="entry name" value="Polyketide_Oxido-like"/>
</dbReference>
<dbReference type="OrthoDB" id="9785372at2"/>
<dbReference type="InterPro" id="IPR036291">
    <property type="entry name" value="NAD(P)-bd_dom_sf"/>
</dbReference>
<dbReference type="PANTHER" id="PTHR43355:SF2">
    <property type="entry name" value="FLAVIN REDUCTASE (NADPH)"/>
    <property type="match status" value="1"/>
</dbReference>
<evidence type="ECO:0000313" key="2">
    <source>
        <dbReference type="EMBL" id="KGO84702.1"/>
    </source>
</evidence>
<keyword evidence="2" id="KW-0418">Kinase</keyword>
<accession>A0A0A2LWI6</accession>
<dbReference type="GO" id="GO:0016301">
    <property type="term" value="F:kinase activity"/>
    <property type="evidence" value="ECO:0007669"/>
    <property type="project" value="UniProtKB-KW"/>
</dbReference>
<organism evidence="2 3">
    <name type="scientific">Flavobacterium rivuli WB 3.3-2 = DSM 21788</name>
    <dbReference type="NCBI Taxonomy" id="1121895"/>
    <lineage>
        <taxon>Bacteria</taxon>
        <taxon>Pseudomonadati</taxon>
        <taxon>Bacteroidota</taxon>
        <taxon>Flavobacteriia</taxon>
        <taxon>Flavobacteriales</taxon>
        <taxon>Flavobacteriaceae</taxon>
        <taxon>Flavobacterium</taxon>
    </lineage>
</organism>
<reference evidence="2 3" key="1">
    <citation type="submission" date="2013-09" db="EMBL/GenBank/DDBJ databases">
        <authorList>
            <person name="Zeng Z."/>
            <person name="Chen C."/>
        </authorList>
    </citation>
    <scope>NUCLEOTIDE SEQUENCE [LARGE SCALE GENOMIC DNA]</scope>
    <source>
        <strain evidence="2 3">WB 3.3-2</strain>
    </source>
</reference>
<dbReference type="Pfam" id="PF13460">
    <property type="entry name" value="NAD_binding_10"/>
    <property type="match status" value="1"/>
</dbReference>
<dbReference type="Proteomes" id="UP000030152">
    <property type="component" value="Unassembled WGS sequence"/>
</dbReference>
<dbReference type="SUPFAM" id="SSF51735">
    <property type="entry name" value="NAD(P)-binding Rossmann-fold domains"/>
    <property type="match status" value="1"/>
</dbReference>
<dbReference type="EMBL" id="JRLX01000041">
    <property type="protein sequence ID" value="KGO84702.1"/>
    <property type="molecule type" value="Genomic_DNA"/>
</dbReference>
<dbReference type="Gene3D" id="3.40.50.720">
    <property type="entry name" value="NAD(P)-binding Rossmann-like Domain"/>
    <property type="match status" value="1"/>
</dbReference>
<feature type="domain" description="NAD(P)-binding" evidence="1">
    <location>
        <begin position="7"/>
        <end position="204"/>
    </location>
</feature>
<keyword evidence="2" id="KW-0808">Transferase</keyword>
<dbReference type="eggNOG" id="COG2910">
    <property type="taxonomic scope" value="Bacteria"/>
</dbReference>
<evidence type="ECO:0000313" key="3">
    <source>
        <dbReference type="Proteomes" id="UP000030152"/>
    </source>
</evidence>
<dbReference type="PANTHER" id="PTHR43355">
    <property type="entry name" value="FLAVIN REDUCTASE (NADPH)"/>
    <property type="match status" value="1"/>
</dbReference>
<evidence type="ECO:0000259" key="1">
    <source>
        <dbReference type="Pfam" id="PF13460"/>
    </source>
</evidence>
<dbReference type="CDD" id="cd05244">
    <property type="entry name" value="BVR-B_like_SDR_a"/>
    <property type="match status" value="1"/>
</dbReference>
<proteinExistence type="predicted"/>
<gene>
    <name evidence="2" type="ORF">Q765_20340</name>
</gene>
<name>A0A0A2LWI6_9FLAO</name>
<dbReference type="STRING" id="1121895.GCA_000378485_03420"/>
<dbReference type="InterPro" id="IPR016040">
    <property type="entry name" value="NAD(P)-bd_dom"/>
</dbReference>
<comment type="caution">
    <text evidence="2">The sequence shown here is derived from an EMBL/GenBank/DDBJ whole genome shotgun (WGS) entry which is preliminary data.</text>
</comment>
<keyword evidence="3" id="KW-1185">Reference proteome</keyword>
<dbReference type="RefSeq" id="WP_020214600.1">
    <property type="nucleotide sequence ID" value="NZ_JRLX01000041.1"/>
</dbReference>
<protein>
    <submittedName>
        <fullName evidence="2">Histidine kinase</fullName>
    </submittedName>
</protein>